<dbReference type="GO" id="GO:0032153">
    <property type="term" value="C:cell division site"/>
    <property type="evidence" value="ECO:0007669"/>
    <property type="project" value="UniProtKB-UniRule"/>
</dbReference>
<evidence type="ECO:0000256" key="6">
    <source>
        <dbReference type="ARBA" id="ARBA00023136"/>
    </source>
</evidence>
<comment type="function">
    <text evidence="8">Essential cell division protein. May link together the upstream cell division proteins, which are predominantly cytoplasmic, with the downstream cell division proteins, which are predominantly periplasmic.</text>
</comment>
<dbReference type="GO" id="GO:0005886">
    <property type="term" value="C:plasma membrane"/>
    <property type="evidence" value="ECO:0007669"/>
    <property type="project" value="UniProtKB-SubCell"/>
</dbReference>
<dbReference type="InterPro" id="IPR011922">
    <property type="entry name" value="Cell_div_FtsL"/>
</dbReference>
<name>A0A494XIP9_9BURK</name>
<comment type="subunit">
    <text evidence="8">Part of a complex composed of FtsB, FtsL and FtsQ.</text>
</comment>
<proteinExistence type="inferred from homology"/>
<evidence type="ECO:0000256" key="3">
    <source>
        <dbReference type="ARBA" id="ARBA00022618"/>
    </source>
</evidence>
<evidence type="ECO:0000313" key="12">
    <source>
        <dbReference type="Proteomes" id="UP000270342"/>
    </source>
</evidence>
<keyword evidence="5 8" id="KW-1133">Transmembrane helix</keyword>
<evidence type="ECO:0000256" key="4">
    <source>
        <dbReference type="ARBA" id="ARBA00022692"/>
    </source>
</evidence>
<keyword evidence="2 8" id="KW-1003">Cell membrane</keyword>
<dbReference type="AlphaFoldDB" id="A0A494XIP9"/>
<keyword evidence="3 8" id="KW-0132">Cell division</keyword>
<dbReference type="EMBL" id="RBZU01000011">
    <property type="protein sequence ID" value="RKP48506.1"/>
    <property type="molecule type" value="Genomic_DNA"/>
</dbReference>
<organism evidence="11 12">
    <name type="scientific">Pararobbsia silviterrae</name>
    <dbReference type="NCBI Taxonomy" id="1792498"/>
    <lineage>
        <taxon>Bacteria</taxon>
        <taxon>Pseudomonadati</taxon>
        <taxon>Pseudomonadota</taxon>
        <taxon>Betaproteobacteria</taxon>
        <taxon>Burkholderiales</taxon>
        <taxon>Burkholderiaceae</taxon>
        <taxon>Pararobbsia</taxon>
    </lineage>
</organism>
<comment type="caution">
    <text evidence="11">The sequence shown here is derived from an EMBL/GenBank/DDBJ whole genome shotgun (WGS) entry which is preliminary data.</text>
</comment>
<evidence type="ECO:0000256" key="9">
    <source>
        <dbReference type="NCBIfam" id="TIGR02209"/>
    </source>
</evidence>
<keyword evidence="6 8" id="KW-0472">Membrane</keyword>
<feature type="region of interest" description="Disordered" evidence="10">
    <location>
        <begin position="148"/>
        <end position="193"/>
    </location>
</feature>
<gene>
    <name evidence="8 11" type="primary">ftsL</name>
    <name evidence="11" type="ORF">D7S86_21020</name>
</gene>
<keyword evidence="4 8" id="KW-0812">Transmembrane</keyword>
<dbReference type="HAMAP" id="MF_00910">
    <property type="entry name" value="FtsL"/>
    <property type="match status" value="1"/>
</dbReference>
<evidence type="ECO:0000313" key="11">
    <source>
        <dbReference type="EMBL" id="RKP48506.1"/>
    </source>
</evidence>
<dbReference type="Proteomes" id="UP000270342">
    <property type="component" value="Unassembled WGS sequence"/>
</dbReference>
<evidence type="ECO:0000256" key="2">
    <source>
        <dbReference type="ARBA" id="ARBA00022475"/>
    </source>
</evidence>
<evidence type="ECO:0000256" key="7">
    <source>
        <dbReference type="ARBA" id="ARBA00023306"/>
    </source>
</evidence>
<dbReference type="GO" id="GO:0043093">
    <property type="term" value="P:FtsZ-dependent cytokinesis"/>
    <property type="evidence" value="ECO:0007669"/>
    <property type="project" value="UniProtKB-UniRule"/>
</dbReference>
<keyword evidence="7 8" id="KW-0131">Cell cycle</keyword>
<sequence>MSRLNALLLLVVVICALSVVNATNRQRELFISLGRAQMQERQLQQDLAQLQYQQSSLSKTSRVEDTATSELKMETVTAGRTQYLTVDAASAVPGAAAAASDTDAAAASGGAANGMAIASGVGDDPNPATSSDLRAVIGASSASQAASKAAASSVAASGATADKSAASRAHAASAPTKAVKHAANAKHPNGASK</sequence>
<keyword evidence="12" id="KW-1185">Reference proteome</keyword>
<protein>
    <recommendedName>
        <fullName evidence="8 9">Cell division protein FtsL</fullName>
    </recommendedName>
</protein>
<evidence type="ECO:0000256" key="1">
    <source>
        <dbReference type="ARBA" id="ARBA00004401"/>
    </source>
</evidence>
<feature type="compositionally biased region" description="Low complexity" evidence="10">
    <location>
        <begin position="148"/>
        <end position="177"/>
    </location>
</feature>
<dbReference type="NCBIfam" id="TIGR02209">
    <property type="entry name" value="ftsL_broad"/>
    <property type="match status" value="1"/>
</dbReference>
<reference evidence="11 12" key="1">
    <citation type="submission" date="2018-10" db="EMBL/GenBank/DDBJ databases">
        <title>Robbsia sp. DHC34, isolated from soil.</title>
        <authorList>
            <person name="Gao Z.-H."/>
            <person name="Qiu L.-H."/>
        </authorList>
    </citation>
    <scope>NUCLEOTIDE SEQUENCE [LARGE SCALE GENOMIC DNA]</scope>
    <source>
        <strain evidence="11 12">DHC34</strain>
    </source>
</reference>
<keyword evidence="8" id="KW-0997">Cell inner membrane</keyword>
<evidence type="ECO:0000256" key="8">
    <source>
        <dbReference type="HAMAP-Rule" id="MF_00910"/>
    </source>
</evidence>
<evidence type="ECO:0000256" key="5">
    <source>
        <dbReference type="ARBA" id="ARBA00022989"/>
    </source>
</evidence>
<evidence type="ECO:0000256" key="10">
    <source>
        <dbReference type="SAM" id="MobiDB-lite"/>
    </source>
</evidence>
<accession>A0A494XIP9</accession>
<comment type="subcellular location">
    <subcellularLocation>
        <location evidence="8">Cell inner membrane</location>
        <topology evidence="8">Single-pass type II membrane protein</topology>
    </subcellularLocation>
    <subcellularLocation>
        <location evidence="1">Cell membrane</location>
        <topology evidence="1">Single-pass type II membrane protein</topology>
    </subcellularLocation>
    <text evidence="8">Localizes to the division septum where it forms a ring structure.</text>
</comment>
<comment type="similarity">
    <text evidence="8">Belongs to the FtsL family.</text>
</comment>
<dbReference type="Pfam" id="PF04999">
    <property type="entry name" value="FtsL"/>
    <property type="match status" value="1"/>
</dbReference>